<accession>A0A516V651</accession>
<proteinExistence type="inferred from homology"/>
<organism evidence="3 4">
    <name type="scientific">Pseudoluteimonas lycopersici</name>
    <dbReference type="NCBI Taxonomy" id="1324796"/>
    <lineage>
        <taxon>Bacteria</taxon>
        <taxon>Pseudomonadati</taxon>
        <taxon>Pseudomonadota</taxon>
        <taxon>Gammaproteobacteria</taxon>
        <taxon>Lysobacterales</taxon>
        <taxon>Lysobacteraceae</taxon>
        <taxon>Pseudoluteimonas</taxon>
    </lineage>
</organism>
<sequence length="151" mass="16669">MNTPLDLRALLLDPANNGAYFFDHNDRESLLEAATEAGLHAAPIDFGGCAGKHDALARIAAALRFPEWFGGNWDALADCLGDLSWLPEGGLLLSFDDAWDWRERDGEDFATLLDICGEAAQGWTRERRPFWVVIPLAPERLARLSADDEAD</sequence>
<dbReference type="AlphaFoldDB" id="A0A516V651"/>
<reference evidence="3 4" key="1">
    <citation type="submission" date="2019-07" db="EMBL/GenBank/DDBJ databases">
        <title>Lysobacter weifangensis sp. nov., isolated from bensulfuron-methyl contaminated farmland soil.</title>
        <authorList>
            <person name="Zhao H."/>
        </authorList>
    </citation>
    <scope>NUCLEOTIDE SEQUENCE [LARGE SCALE GENOMIC DNA]</scope>
    <source>
        <strain evidence="3 4">CC-Bw-6</strain>
    </source>
</reference>
<dbReference type="Gene3D" id="3.30.370.10">
    <property type="entry name" value="Barstar-like"/>
    <property type="match status" value="1"/>
</dbReference>
<comment type="similarity">
    <text evidence="1">Belongs to the barstar family.</text>
</comment>
<evidence type="ECO:0000259" key="2">
    <source>
        <dbReference type="Pfam" id="PF01337"/>
    </source>
</evidence>
<dbReference type="SUPFAM" id="SSF52038">
    <property type="entry name" value="Barstar-related"/>
    <property type="match status" value="1"/>
</dbReference>
<keyword evidence="4" id="KW-1185">Reference proteome</keyword>
<name>A0A516V651_9GAMM</name>
<dbReference type="InterPro" id="IPR035905">
    <property type="entry name" value="Barstar-like_sf"/>
</dbReference>
<evidence type="ECO:0000313" key="4">
    <source>
        <dbReference type="Proteomes" id="UP000315891"/>
    </source>
</evidence>
<dbReference type="Proteomes" id="UP000315891">
    <property type="component" value="Chromosome"/>
</dbReference>
<evidence type="ECO:0000256" key="1">
    <source>
        <dbReference type="ARBA" id="ARBA00006845"/>
    </source>
</evidence>
<dbReference type="InterPro" id="IPR000468">
    <property type="entry name" value="Barstar"/>
</dbReference>
<protein>
    <submittedName>
        <fullName evidence="3">Barstar family protein</fullName>
    </submittedName>
</protein>
<dbReference type="EMBL" id="CP041742">
    <property type="protein sequence ID" value="QDQ74005.1"/>
    <property type="molecule type" value="Genomic_DNA"/>
</dbReference>
<gene>
    <name evidence="3" type="ORF">FNZ56_09000</name>
</gene>
<dbReference type="OrthoDB" id="7575400at2"/>
<dbReference type="Pfam" id="PF01337">
    <property type="entry name" value="Barstar"/>
    <property type="match status" value="1"/>
</dbReference>
<evidence type="ECO:0000313" key="3">
    <source>
        <dbReference type="EMBL" id="QDQ74005.1"/>
    </source>
</evidence>
<feature type="domain" description="Barstar (barnase inhibitor)" evidence="2">
    <location>
        <begin position="40"/>
        <end position="134"/>
    </location>
</feature>
<dbReference type="RefSeq" id="WP_143879516.1">
    <property type="nucleotide sequence ID" value="NZ_BAABLZ010000001.1"/>
</dbReference>